<gene>
    <name evidence="5" type="primary">Contig10919.g11669</name>
    <name evidence="5" type="ORF">STYLEM_19429</name>
</gene>
<feature type="compositionally biased region" description="Acidic residues" evidence="4">
    <location>
        <begin position="507"/>
        <end position="527"/>
    </location>
</feature>
<organism evidence="5 6">
    <name type="scientific">Stylonychia lemnae</name>
    <name type="common">Ciliate</name>
    <dbReference type="NCBI Taxonomy" id="5949"/>
    <lineage>
        <taxon>Eukaryota</taxon>
        <taxon>Sar</taxon>
        <taxon>Alveolata</taxon>
        <taxon>Ciliophora</taxon>
        <taxon>Intramacronucleata</taxon>
        <taxon>Spirotrichea</taxon>
        <taxon>Stichotrichia</taxon>
        <taxon>Sporadotrichida</taxon>
        <taxon>Oxytrichidae</taxon>
        <taxon>Stylonychinae</taxon>
        <taxon>Stylonychia</taxon>
    </lineage>
</organism>
<reference evidence="5 6" key="1">
    <citation type="submission" date="2014-06" db="EMBL/GenBank/DDBJ databases">
        <authorList>
            <person name="Swart Estienne"/>
        </authorList>
    </citation>
    <scope>NUCLEOTIDE SEQUENCE [LARGE SCALE GENOMIC DNA]</scope>
    <source>
        <strain evidence="5 6">130c</strain>
    </source>
</reference>
<protein>
    <submittedName>
        <fullName evidence="5">Uncharacterized protein</fullName>
    </submittedName>
</protein>
<evidence type="ECO:0000256" key="4">
    <source>
        <dbReference type="SAM" id="MobiDB-lite"/>
    </source>
</evidence>
<dbReference type="GO" id="GO:0006368">
    <property type="term" value="P:transcription elongation by RNA polymerase II"/>
    <property type="evidence" value="ECO:0007669"/>
    <property type="project" value="InterPro"/>
</dbReference>
<evidence type="ECO:0000256" key="1">
    <source>
        <dbReference type="ARBA" id="ARBA00004123"/>
    </source>
</evidence>
<keyword evidence="3" id="KW-0539">Nucleus</keyword>
<proteinExistence type="inferred from homology"/>
<keyword evidence="6" id="KW-1185">Reference proteome</keyword>
<feature type="region of interest" description="Disordered" evidence="4">
    <location>
        <begin position="473"/>
        <end position="527"/>
    </location>
</feature>
<name>A0A078BAK2_STYLE</name>
<dbReference type="Pfam" id="PF03985">
    <property type="entry name" value="Paf1"/>
    <property type="match status" value="1"/>
</dbReference>
<dbReference type="EMBL" id="CCKQ01018331">
    <property type="protein sequence ID" value="CDW90287.1"/>
    <property type="molecule type" value="Genomic_DNA"/>
</dbReference>
<feature type="compositionally biased region" description="Acidic residues" evidence="4">
    <location>
        <begin position="478"/>
        <end position="490"/>
    </location>
</feature>
<dbReference type="GO" id="GO:0000993">
    <property type="term" value="F:RNA polymerase II complex binding"/>
    <property type="evidence" value="ECO:0007669"/>
    <property type="project" value="TreeGrafter"/>
</dbReference>
<dbReference type="InterPro" id="IPR007133">
    <property type="entry name" value="RNA_pol_II-assoc_Paf1"/>
</dbReference>
<dbReference type="PANTHER" id="PTHR23188:SF12">
    <property type="entry name" value="RNA POLYMERASE II-ASSOCIATED FACTOR 1 HOMOLOG"/>
    <property type="match status" value="1"/>
</dbReference>
<dbReference type="PANTHER" id="PTHR23188">
    <property type="entry name" value="RNA POLYMERASE II-ASSOCIATED FACTOR 1 HOMOLOG"/>
    <property type="match status" value="1"/>
</dbReference>
<dbReference type="InParanoid" id="A0A078BAK2"/>
<evidence type="ECO:0000313" key="5">
    <source>
        <dbReference type="EMBL" id="CDW90287.1"/>
    </source>
</evidence>
<dbReference type="GO" id="GO:0016593">
    <property type="term" value="C:Cdc73/Paf1 complex"/>
    <property type="evidence" value="ECO:0007669"/>
    <property type="project" value="InterPro"/>
</dbReference>
<dbReference type="Proteomes" id="UP000039865">
    <property type="component" value="Unassembled WGS sequence"/>
</dbReference>
<accession>A0A078BAK2</accession>
<comment type="subcellular location">
    <subcellularLocation>
        <location evidence="1">Nucleus</location>
    </subcellularLocation>
</comment>
<evidence type="ECO:0000256" key="3">
    <source>
        <dbReference type="ARBA" id="ARBA00023242"/>
    </source>
</evidence>
<dbReference type="AlphaFoldDB" id="A0A078BAK2"/>
<sequence length="527" mass="61447">MAEQIQTGAIKSNYKRLELLQNPDEFQPPYKLAYQLPDIPIKPKLFKIKIDNKKAYQYELSSVEMNQEHIINVDYNMGMNIDFIDRDIFLPFPKVHRHGKPLIHNGNNHSSETIAQTEKEQKELELMRQTYFDEKDRFILSDRNTFEIDERPQEKQERVIKLPSRYQLIDKVNKWGVDIRNPIAVRSLDEDEPENDSVFTIKGDKHKRELAVQQIQRRFEAVKHIQVGCQKGPEHPGVVATKVVDFVPFLQQMPNKVQLVICDDNIELELNKKAENNDFILRHYVDDEDENYKKYALYKFNDEVSLTQQIKESILGKRLKNSNGSLQELEKAIQLKHVRDYIYTVQNTESQMNDFLVMMPQADNNKLNTVKYIPISSKIGLQKKKRQISKSMREMILEGDMVASQQARKGKNSEYIVIAGRGYTQQEIQAINKTYDSIRCENQIDINESAVFKDKDILKDSEKHEATHLKGLFHNLNEDQEDDAGEDEDGSQGNNNHNNHHRQQEQDANDEEQQDGGIGDEDLDELF</sequence>
<comment type="similarity">
    <text evidence="2">Belongs to the PAF1 family.</text>
</comment>
<evidence type="ECO:0000313" key="6">
    <source>
        <dbReference type="Proteomes" id="UP000039865"/>
    </source>
</evidence>
<evidence type="ECO:0000256" key="2">
    <source>
        <dbReference type="ARBA" id="ARBA00007560"/>
    </source>
</evidence>
<dbReference type="GO" id="GO:0003682">
    <property type="term" value="F:chromatin binding"/>
    <property type="evidence" value="ECO:0007669"/>
    <property type="project" value="TreeGrafter"/>
</dbReference>